<dbReference type="EMBL" id="CP002881">
    <property type="protein sequence ID" value="AEJ05629.1"/>
    <property type="molecule type" value="Genomic_DNA"/>
</dbReference>
<reference key="2">
    <citation type="submission" date="2011-06" db="EMBL/GenBank/DDBJ databases">
        <title>Complete Genome Sequence of Pseudomonas stutzeri Strain CGMCC 1.1803.</title>
        <authorList>
            <person name="Yan Y."/>
            <person name="Chen M."/>
            <person name="Lu W."/>
            <person name="Zhang W."/>
            <person name="Ping S."/>
            <person name="Lin M."/>
        </authorList>
    </citation>
    <scope>NUCLEOTIDE SEQUENCE</scope>
    <source>
        <strain>ATCC 17588</strain>
    </source>
</reference>
<evidence type="ECO:0000313" key="2">
    <source>
        <dbReference type="EMBL" id="AEJ05629.1"/>
    </source>
</evidence>
<sequence>MPARASTPTGQQRGIIANGAWRETAWIKDASHGKRDRRSKQKVSRRRVPLVQAKAPARR</sequence>
<evidence type="ECO:0000313" key="3">
    <source>
        <dbReference type="Proteomes" id="UP000008932"/>
    </source>
</evidence>
<dbReference type="KEGG" id="psz:PSTAB_2348"/>
<feature type="region of interest" description="Disordered" evidence="1">
    <location>
        <begin position="26"/>
        <end position="59"/>
    </location>
</feature>
<evidence type="ECO:0000256" key="1">
    <source>
        <dbReference type="SAM" id="MobiDB-lite"/>
    </source>
</evidence>
<dbReference type="AlphaFoldDB" id="F8H1F1"/>
<dbReference type="HOGENOM" id="CLU_2957341_0_0_6"/>
<name>F8H1F1_STUS2</name>
<protein>
    <submittedName>
        <fullName evidence="2">Uncharacterized protein</fullName>
    </submittedName>
</protein>
<reference evidence="2 3" key="1">
    <citation type="journal article" date="2011" name="J. Bacteriol.">
        <title>Complete Genome Sequence of the Type Strain Pseudomonas stutzeri CGMCC 1.1803.</title>
        <authorList>
            <person name="Chen M."/>
            <person name="Yan Y."/>
            <person name="Zhang W."/>
            <person name="Lu W."/>
            <person name="Wang J."/>
            <person name="Ping S."/>
            <person name="Lin M."/>
        </authorList>
    </citation>
    <scope>NUCLEOTIDE SEQUENCE [LARGE SCALE GENOMIC DNA]</scope>
    <source>
        <strain evidence="3">ATCC 17588 / DSM 5190 / CCUG 11256 / JCM 5965 / LMG 11199 / NCIMB 11358 / Stanier 221</strain>
    </source>
</reference>
<reference evidence="3" key="3">
    <citation type="submission" date="2011-06" db="EMBL/GenBank/DDBJ databases">
        <title>Complete genome sequence of Pseudomonas stutzeri strain CGMCC 1.1803.</title>
        <authorList>
            <person name="Yan Y."/>
            <person name="Chen M."/>
            <person name="Lu W."/>
            <person name="Zhang W."/>
            <person name="Ping S."/>
            <person name="Lin M."/>
        </authorList>
    </citation>
    <scope>NUCLEOTIDE SEQUENCE [LARGE SCALE GENOMIC DNA]</scope>
    <source>
        <strain evidence="3">ATCC 17588 / DSM 5190 / CCUG 11256 / JCM 5965 / LMG 11199 / NCIMB 11358 / Stanier 221</strain>
    </source>
</reference>
<accession>F8H1F1</accession>
<proteinExistence type="predicted"/>
<feature type="compositionally biased region" description="Basic residues" evidence="1">
    <location>
        <begin position="34"/>
        <end position="48"/>
    </location>
</feature>
<gene>
    <name evidence="2" type="ordered locus">PSTAB_2348</name>
</gene>
<organism evidence="2 3">
    <name type="scientific">Stutzerimonas stutzeri (strain ATCC 17588 / DSM 5190 / CCUG 11256 / JCM 5965 / LMG 11199 / NBRC 14165 / NCIMB 11358 / Stanier 221)</name>
    <name type="common">Pseudomonas stutzeri</name>
    <dbReference type="NCBI Taxonomy" id="96563"/>
    <lineage>
        <taxon>Bacteria</taxon>
        <taxon>Pseudomonadati</taxon>
        <taxon>Pseudomonadota</taxon>
        <taxon>Gammaproteobacteria</taxon>
        <taxon>Pseudomonadales</taxon>
        <taxon>Pseudomonadaceae</taxon>
        <taxon>Stutzerimonas</taxon>
    </lineage>
</organism>
<dbReference type="Proteomes" id="UP000008932">
    <property type="component" value="Chromosome"/>
</dbReference>